<organism evidence="1 2">
    <name type="scientific">Aplysia californica</name>
    <name type="common">California sea hare</name>
    <dbReference type="NCBI Taxonomy" id="6500"/>
    <lineage>
        <taxon>Eukaryota</taxon>
        <taxon>Metazoa</taxon>
        <taxon>Spiralia</taxon>
        <taxon>Lophotrochozoa</taxon>
        <taxon>Mollusca</taxon>
        <taxon>Gastropoda</taxon>
        <taxon>Heterobranchia</taxon>
        <taxon>Euthyneura</taxon>
        <taxon>Tectipleura</taxon>
        <taxon>Aplysiida</taxon>
        <taxon>Aplysioidea</taxon>
        <taxon>Aplysiidae</taxon>
        <taxon>Aplysia</taxon>
    </lineage>
</organism>
<protein>
    <submittedName>
        <fullName evidence="2">Uncharacterized protein LOC106013168</fullName>
    </submittedName>
</protein>
<dbReference type="RefSeq" id="XP_012943628.1">
    <property type="nucleotide sequence ID" value="XM_013088174.2"/>
</dbReference>
<keyword evidence="1" id="KW-1185">Reference proteome</keyword>
<sequence>MIPRHRAKPAKRGRQLVVLEKSENPRLSQLVLSNPVNQAAHWSQESYLLRDLHKQYPLPQVVRCSSRLVQGEEQALPVNVHVPMLLCDGRSVRKLLAKHVDNDTTSQSLVETDDSIVIPGDYDGNFLRLHARTTQDKSVACSLHDVANSQIPAFVNFSSITSYTNLSPNYQDGDLGKLSGSTNNLGSEFSSSHVSSRAIKINDRSGQERQNVGICEVSW</sequence>
<dbReference type="GeneID" id="106013168"/>
<name>A0ABM1A9W6_APLCA</name>
<dbReference type="Proteomes" id="UP000694888">
    <property type="component" value="Unplaced"/>
</dbReference>
<reference evidence="2" key="1">
    <citation type="submission" date="2025-08" db="UniProtKB">
        <authorList>
            <consortium name="RefSeq"/>
        </authorList>
    </citation>
    <scope>IDENTIFICATION</scope>
</reference>
<proteinExistence type="predicted"/>
<evidence type="ECO:0000313" key="2">
    <source>
        <dbReference type="RefSeq" id="XP_012943628.1"/>
    </source>
</evidence>
<gene>
    <name evidence="2" type="primary">LOC106013168</name>
</gene>
<evidence type="ECO:0000313" key="1">
    <source>
        <dbReference type="Proteomes" id="UP000694888"/>
    </source>
</evidence>
<accession>A0ABM1A9W6</accession>